<dbReference type="AlphaFoldDB" id="A0A6N9HDY7"/>
<keyword evidence="5" id="KW-0804">Transcription</keyword>
<dbReference type="InterPro" id="IPR000847">
    <property type="entry name" value="LysR_HTH_N"/>
</dbReference>
<name>A0A6N9HDY7_9BURK</name>
<keyword evidence="3" id="KW-0238">DNA-binding</keyword>
<keyword evidence="8" id="KW-1185">Reference proteome</keyword>
<evidence type="ECO:0000313" key="7">
    <source>
        <dbReference type="EMBL" id="MYN01768.1"/>
    </source>
</evidence>
<reference evidence="7 8" key="1">
    <citation type="submission" date="2019-12" db="EMBL/GenBank/DDBJ databases">
        <title>Novel species isolated from a subtropical stream in China.</title>
        <authorList>
            <person name="Lu H."/>
        </authorList>
    </citation>
    <scope>NUCLEOTIDE SEQUENCE [LARGE SCALE GENOMIC DNA]</scope>
    <source>
        <strain evidence="7 8">DS3</strain>
    </source>
</reference>
<evidence type="ECO:0000313" key="8">
    <source>
        <dbReference type="Proteomes" id="UP000448575"/>
    </source>
</evidence>
<dbReference type="GO" id="GO:0003677">
    <property type="term" value="F:DNA binding"/>
    <property type="evidence" value="ECO:0007669"/>
    <property type="project" value="UniProtKB-KW"/>
</dbReference>
<comment type="similarity">
    <text evidence="1">Belongs to the LysR transcriptional regulatory family.</text>
</comment>
<dbReference type="RefSeq" id="WP_161024776.1">
    <property type="nucleotide sequence ID" value="NZ_WWCJ01000004.1"/>
</dbReference>
<sequence length="300" mass="32513">MLNYKHLLYFHAVATQGTVAKAAQQLHVSAQAISMQLQLLEEQVGEDLFQKQGRLLQLTEAGKTVLHYASRIFDLGNELEQVVRRGVLAGQETLRVGICDIIPKAMAFRLLQPARAAGMAMHLICREGRFEDLLLDLGAHRLDLVLSDRALPPGGVLRGHSSLLGASGLAVLAHPDLCRAWPGAFPGCLRLAPFLLPGSEATVRSQLEAWFDAHDLRPIVMGEFDDGALLKSFARAGDGFIVAPQVLVREVCAEYGLQQVGTIDSVVEQFYAVSVERAYDHPAVRRILDGAAAMFGAAAA</sequence>
<dbReference type="InterPro" id="IPR036390">
    <property type="entry name" value="WH_DNA-bd_sf"/>
</dbReference>
<dbReference type="Proteomes" id="UP000448575">
    <property type="component" value="Unassembled WGS sequence"/>
</dbReference>
<dbReference type="InterPro" id="IPR036388">
    <property type="entry name" value="WH-like_DNA-bd_sf"/>
</dbReference>
<dbReference type="PRINTS" id="PR00039">
    <property type="entry name" value="HTHLYSR"/>
</dbReference>
<dbReference type="GO" id="GO:2000142">
    <property type="term" value="P:regulation of DNA-templated transcription initiation"/>
    <property type="evidence" value="ECO:0007669"/>
    <property type="project" value="TreeGrafter"/>
</dbReference>
<organism evidence="7 8">
    <name type="scientific">Pseudoduganella guangdongensis</name>
    <dbReference type="NCBI Taxonomy" id="2692179"/>
    <lineage>
        <taxon>Bacteria</taxon>
        <taxon>Pseudomonadati</taxon>
        <taxon>Pseudomonadota</taxon>
        <taxon>Betaproteobacteria</taxon>
        <taxon>Burkholderiales</taxon>
        <taxon>Oxalobacteraceae</taxon>
        <taxon>Telluria group</taxon>
        <taxon>Pseudoduganella</taxon>
    </lineage>
</organism>
<evidence type="ECO:0000259" key="6">
    <source>
        <dbReference type="PROSITE" id="PS50931"/>
    </source>
</evidence>
<keyword evidence="4" id="KW-0010">Activator</keyword>
<gene>
    <name evidence="7" type="ORF">GTP41_06610</name>
</gene>
<protein>
    <submittedName>
        <fullName evidence="7">LysR family transcriptional regulator</fullName>
    </submittedName>
</protein>
<dbReference type="SUPFAM" id="SSF46785">
    <property type="entry name" value="Winged helix' DNA-binding domain"/>
    <property type="match status" value="1"/>
</dbReference>
<accession>A0A6N9HDY7</accession>
<evidence type="ECO:0000256" key="1">
    <source>
        <dbReference type="ARBA" id="ARBA00009437"/>
    </source>
</evidence>
<evidence type="ECO:0000256" key="3">
    <source>
        <dbReference type="ARBA" id="ARBA00023125"/>
    </source>
</evidence>
<dbReference type="Pfam" id="PF03466">
    <property type="entry name" value="LysR_substrate"/>
    <property type="match status" value="1"/>
</dbReference>
<dbReference type="Gene3D" id="3.40.190.10">
    <property type="entry name" value="Periplasmic binding protein-like II"/>
    <property type="match status" value="2"/>
</dbReference>
<dbReference type="Gene3D" id="1.10.10.10">
    <property type="entry name" value="Winged helix-like DNA-binding domain superfamily/Winged helix DNA-binding domain"/>
    <property type="match status" value="1"/>
</dbReference>
<evidence type="ECO:0000256" key="4">
    <source>
        <dbReference type="ARBA" id="ARBA00023159"/>
    </source>
</evidence>
<comment type="caution">
    <text evidence="7">The sequence shown here is derived from an EMBL/GenBank/DDBJ whole genome shotgun (WGS) entry which is preliminary data.</text>
</comment>
<evidence type="ECO:0000256" key="2">
    <source>
        <dbReference type="ARBA" id="ARBA00023015"/>
    </source>
</evidence>
<dbReference type="Pfam" id="PF00126">
    <property type="entry name" value="HTH_1"/>
    <property type="match status" value="1"/>
</dbReference>
<keyword evidence="2" id="KW-0805">Transcription regulation</keyword>
<dbReference type="SUPFAM" id="SSF53850">
    <property type="entry name" value="Periplasmic binding protein-like II"/>
    <property type="match status" value="1"/>
</dbReference>
<dbReference type="EMBL" id="WWCJ01000004">
    <property type="protein sequence ID" value="MYN01768.1"/>
    <property type="molecule type" value="Genomic_DNA"/>
</dbReference>
<dbReference type="PANTHER" id="PTHR30293">
    <property type="entry name" value="TRANSCRIPTIONAL REGULATORY PROTEIN NAC-RELATED"/>
    <property type="match status" value="1"/>
</dbReference>
<dbReference type="PROSITE" id="PS50931">
    <property type="entry name" value="HTH_LYSR"/>
    <property type="match status" value="1"/>
</dbReference>
<evidence type="ECO:0000256" key="5">
    <source>
        <dbReference type="ARBA" id="ARBA00023163"/>
    </source>
</evidence>
<dbReference type="GO" id="GO:0003700">
    <property type="term" value="F:DNA-binding transcription factor activity"/>
    <property type="evidence" value="ECO:0007669"/>
    <property type="project" value="InterPro"/>
</dbReference>
<proteinExistence type="inferred from homology"/>
<dbReference type="PANTHER" id="PTHR30293:SF2">
    <property type="entry name" value="TRANSCRIPTIONAL ACTIVATOR PROTEIN NHAR"/>
    <property type="match status" value="1"/>
</dbReference>
<feature type="domain" description="HTH lysR-type" evidence="6">
    <location>
        <begin position="2"/>
        <end position="59"/>
    </location>
</feature>
<dbReference type="InterPro" id="IPR005119">
    <property type="entry name" value="LysR_subst-bd"/>
</dbReference>